<dbReference type="RefSeq" id="WP_340523082.1">
    <property type="nucleotide sequence ID" value="NZ_FMSH01000135.1"/>
</dbReference>
<evidence type="ECO:0000256" key="1">
    <source>
        <dbReference type="SAM" id="SignalP"/>
    </source>
</evidence>
<feature type="signal peptide" evidence="1">
    <location>
        <begin position="1"/>
        <end position="25"/>
    </location>
</feature>
<sequence length="84" mass="8890">MKTNRYALIAVATLAAALSAAPAFAKNGKFDVFTDGAKVAKFDPYIDGARAGKFDAFTDGARTGKFDTYAEGAKYDTTTDRAPL</sequence>
<name>A0A1K0ICK9_CUPNE</name>
<feature type="chain" id="PRO_5012724209" evidence="1">
    <location>
        <begin position="26"/>
        <end position="84"/>
    </location>
</feature>
<proteinExistence type="predicted"/>
<protein>
    <submittedName>
        <fullName evidence="2">Uncharacterized protein</fullName>
    </submittedName>
</protein>
<accession>A0A1K0ICK9</accession>
<keyword evidence="1" id="KW-0732">Signal</keyword>
<dbReference type="AlphaFoldDB" id="A0A1K0ICK9"/>
<reference evidence="2" key="1">
    <citation type="submission" date="2016-09" db="EMBL/GenBank/DDBJ databases">
        <authorList>
            <person name="Capua I."/>
            <person name="De Benedictis P."/>
            <person name="Joannis T."/>
            <person name="Lombin L.H."/>
            <person name="Cattoli G."/>
        </authorList>
    </citation>
    <scope>NUCLEOTIDE SEQUENCE</scope>
    <source>
        <strain evidence="2">B9</strain>
    </source>
</reference>
<gene>
    <name evidence="2" type="ORF">CNECB9_220014</name>
</gene>
<organism evidence="2">
    <name type="scientific">Cupriavidus necator</name>
    <name type="common">Alcaligenes eutrophus</name>
    <name type="synonym">Ralstonia eutropha</name>
    <dbReference type="NCBI Taxonomy" id="106590"/>
    <lineage>
        <taxon>Bacteria</taxon>
        <taxon>Pseudomonadati</taxon>
        <taxon>Pseudomonadota</taxon>
        <taxon>Betaproteobacteria</taxon>
        <taxon>Burkholderiales</taxon>
        <taxon>Burkholderiaceae</taxon>
        <taxon>Cupriavidus</taxon>
    </lineage>
</organism>
<dbReference type="EMBL" id="FMSH01000135">
    <property type="protein sequence ID" value="SCU75034.1"/>
    <property type="molecule type" value="Genomic_DNA"/>
</dbReference>
<evidence type="ECO:0000313" key="2">
    <source>
        <dbReference type="EMBL" id="SCU75034.1"/>
    </source>
</evidence>